<sequence>MRINGQSSMNIAQMLLTDGSRTWVSKHSNILKKGCRDEYIQGVIQPSFTYSKNSARSSISRSVIDTINFGYMGIHKNHGESVNSIKVNGTEYLKKDIPAVNPKWCTQIKAKNNVIHFDNGQYYKYIDTEGNTHTFSCDHDRLTQPYSDLISGRQNSKSFGITKFWNMLSKDGTYLGLYYSATEQKQFLNDAGIKDGFFSVESGARKQDYFYSNGNAGVAVRKFEYDAVYDMFANRGSALFNEYEVGTVIKVGGKEYAMNADRKFDIPYGEDIFDIQFPKTSEGCYTK</sequence>
<dbReference type="RefSeq" id="WP_074755738.1">
    <property type="nucleotide sequence ID" value="NZ_FOGJ01000009.1"/>
</dbReference>
<evidence type="ECO:0000313" key="1">
    <source>
        <dbReference type="EMBL" id="SER71305.1"/>
    </source>
</evidence>
<reference evidence="1 2" key="1">
    <citation type="submission" date="2016-10" db="EMBL/GenBank/DDBJ databases">
        <authorList>
            <person name="de Groot N.N."/>
        </authorList>
    </citation>
    <scope>NUCLEOTIDE SEQUENCE [LARGE SCALE GENOMIC DNA]</scope>
    <source>
        <strain evidence="1 2">AR40</strain>
    </source>
</reference>
<dbReference type="Proteomes" id="UP000182584">
    <property type="component" value="Unassembled WGS sequence"/>
</dbReference>
<gene>
    <name evidence="1" type="ORF">SAMN04487884_109140</name>
</gene>
<evidence type="ECO:0000313" key="2">
    <source>
        <dbReference type="Proteomes" id="UP000182584"/>
    </source>
</evidence>
<accession>A0A1H9RFI1</accession>
<dbReference type="OrthoDB" id="2001420at2"/>
<proteinExistence type="predicted"/>
<name>A0A1H9RFI1_BUTFI</name>
<organism evidence="1 2">
    <name type="scientific">Butyrivibrio fibrisolvens</name>
    <dbReference type="NCBI Taxonomy" id="831"/>
    <lineage>
        <taxon>Bacteria</taxon>
        <taxon>Bacillati</taxon>
        <taxon>Bacillota</taxon>
        <taxon>Clostridia</taxon>
        <taxon>Lachnospirales</taxon>
        <taxon>Lachnospiraceae</taxon>
        <taxon>Butyrivibrio</taxon>
    </lineage>
</organism>
<dbReference type="AlphaFoldDB" id="A0A1H9RFI1"/>
<dbReference type="EMBL" id="FOGJ01000009">
    <property type="protein sequence ID" value="SER71305.1"/>
    <property type="molecule type" value="Genomic_DNA"/>
</dbReference>
<protein>
    <submittedName>
        <fullName evidence="1">Uncharacterized protein</fullName>
    </submittedName>
</protein>